<comment type="caution">
    <text evidence="1">The sequence shown here is derived from an EMBL/GenBank/DDBJ whole genome shotgun (WGS) entry which is preliminary data.</text>
</comment>
<feature type="non-terminal residue" evidence="1">
    <location>
        <position position="164"/>
    </location>
</feature>
<organism evidence="1 2">
    <name type="scientific">Coemansia aciculifera</name>
    <dbReference type="NCBI Taxonomy" id="417176"/>
    <lineage>
        <taxon>Eukaryota</taxon>
        <taxon>Fungi</taxon>
        <taxon>Fungi incertae sedis</taxon>
        <taxon>Zoopagomycota</taxon>
        <taxon>Kickxellomycotina</taxon>
        <taxon>Kickxellomycetes</taxon>
        <taxon>Kickxellales</taxon>
        <taxon>Kickxellaceae</taxon>
        <taxon>Coemansia</taxon>
    </lineage>
</organism>
<sequence length="164" mass="18392">MIHLEDYLDTLEALPMELQRQFTLMRELDALSQDIQEQMKQATEDFVANPPTKEDPRHVEYMNNFLQLFSTVLKHGEEKVALATQTYDLVDKHIRKLDEDLLKFEQRELTYPPRIMHSWGPGAAGSSGLDGSHQIDDGGAGDRRGGGRRAGLANGADDAGGRKK</sequence>
<reference evidence="1" key="1">
    <citation type="submission" date="2022-07" db="EMBL/GenBank/DDBJ databases">
        <title>Phylogenomic reconstructions and comparative analyses of Kickxellomycotina fungi.</title>
        <authorList>
            <person name="Reynolds N.K."/>
            <person name="Stajich J.E."/>
            <person name="Barry K."/>
            <person name="Grigoriev I.V."/>
            <person name="Crous P."/>
            <person name="Smith M.E."/>
        </authorList>
    </citation>
    <scope>NUCLEOTIDE SEQUENCE</scope>
    <source>
        <strain evidence="1">CBS 190363</strain>
    </source>
</reference>
<evidence type="ECO:0000313" key="2">
    <source>
        <dbReference type="Proteomes" id="UP001139981"/>
    </source>
</evidence>
<proteinExistence type="predicted"/>
<gene>
    <name evidence="1" type="ORF">IWW38_005218</name>
</gene>
<keyword evidence="2" id="KW-1185">Reference proteome</keyword>
<dbReference type="EMBL" id="JANBVB010002317">
    <property type="protein sequence ID" value="KAJ2886575.1"/>
    <property type="molecule type" value="Genomic_DNA"/>
</dbReference>
<dbReference type="Proteomes" id="UP001139981">
    <property type="component" value="Unassembled WGS sequence"/>
</dbReference>
<protein>
    <submittedName>
        <fullName evidence="1">Uncharacterized protein</fullName>
    </submittedName>
</protein>
<accession>A0ACC1LX56</accession>
<name>A0ACC1LX56_9FUNG</name>
<evidence type="ECO:0000313" key="1">
    <source>
        <dbReference type="EMBL" id="KAJ2886575.1"/>
    </source>
</evidence>